<feature type="transmembrane region" description="Helical" evidence="9">
    <location>
        <begin position="20"/>
        <end position="38"/>
    </location>
</feature>
<dbReference type="InterPro" id="IPR001463">
    <property type="entry name" value="Na/Ala_symport"/>
</dbReference>
<gene>
    <name evidence="10" type="ORF">FZC80_07930</name>
</gene>
<keyword evidence="8 9" id="KW-0472">Membrane</keyword>
<feature type="transmembrane region" description="Helical" evidence="9">
    <location>
        <begin position="381"/>
        <end position="404"/>
    </location>
</feature>
<feature type="transmembrane region" description="Helical" evidence="9">
    <location>
        <begin position="238"/>
        <end position="262"/>
    </location>
</feature>
<evidence type="ECO:0000256" key="7">
    <source>
        <dbReference type="ARBA" id="ARBA00022989"/>
    </source>
</evidence>
<protein>
    <submittedName>
        <fullName evidence="10">Sodium:alanine symporter family protein</fullName>
    </submittedName>
</protein>
<evidence type="ECO:0000256" key="5">
    <source>
        <dbReference type="ARBA" id="ARBA00022692"/>
    </source>
</evidence>
<evidence type="ECO:0000256" key="6">
    <source>
        <dbReference type="ARBA" id="ARBA00022847"/>
    </source>
</evidence>
<feature type="transmembrane region" description="Helical" evidence="9">
    <location>
        <begin position="300"/>
        <end position="327"/>
    </location>
</feature>
<feature type="transmembrane region" description="Helical" evidence="9">
    <location>
        <begin position="212"/>
        <end position="232"/>
    </location>
</feature>
<comment type="caution">
    <text evidence="10">The sequence shown here is derived from an EMBL/GenBank/DDBJ whole genome shotgun (WGS) entry which is preliminary data.</text>
</comment>
<dbReference type="GO" id="GO:0005283">
    <property type="term" value="F:amino acid:sodium symporter activity"/>
    <property type="evidence" value="ECO:0007669"/>
    <property type="project" value="InterPro"/>
</dbReference>
<comment type="subcellular location">
    <subcellularLocation>
        <location evidence="1 9">Cell membrane</location>
        <topology evidence="1 9">Multi-pass membrane protein</topology>
    </subcellularLocation>
</comment>
<feature type="transmembrane region" description="Helical" evidence="9">
    <location>
        <begin position="181"/>
        <end position="200"/>
    </location>
</feature>
<proteinExistence type="inferred from homology"/>
<dbReference type="AlphaFoldDB" id="A0A5D4U1C6"/>
<evidence type="ECO:0000256" key="9">
    <source>
        <dbReference type="RuleBase" id="RU363064"/>
    </source>
</evidence>
<sequence>MERFLEAVGAVSAWLWGPPVIIILAGTGIYLTILLKFVQFRYPIYIFQQTLGSIFKKPKGEGTVTPLQALTSALSATIGAANIVGVPAAIMFGGPGALFWMWVIALMGMALKFSESVLAVRYREKNEKGEFVGGPMYYMKNGLNMKWLGVWFAFALMIELIPSIMVQGNAVASTVQESFEVSGWITGVAVAAVVSLVVFGGIKRIGKVTEKLVPLMALLYVGACLVILFMNLEKLPNVLNLVFTHAFQPMSAMGGFAGVAVAETIRWGFARGLYSNEAGLGTAPIAHAAATTDHPVRQGLWSIIGIVIDTLIVCTATGFVVISSGVWTAEGALDNPSALTTQAFANYLGTTGSLIVTISLIFFVLSTIVVIIYYGSKQAEFLFGLKAAMLIKFVYIGAIILGSMGAAQVIWQFLDLALVAILVPNIIAVLLLSKEVKRLTQEFFTSDQYYLKDIGKK</sequence>
<comment type="similarity">
    <text evidence="2 9">Belongs to the alanine or glycine:cation symporter (AGCS) (TC 2.A.25) family.</text>
</comment>
<accession>A0A5D4U1C6</accession>
<keyword evidence="5 9" id="KW-0812">Transmembrane</keyword>
<dbReference type="NCBIfam" id="TIGR00835">
    <property type="entry name" value="agcS"/>
    <property type="match status" value="1"/>
</dbReference>
<evidence type="ECO:0000256" key="3">
    <source>
        <dbReference type="ARBA" id="ARBA00022448"/>
    </source>
</evidence>
<dbReference type="GO" id="GO:0005886">
    <property type="term" value="C:plasma membrane"/>
    <property type="evidence" value="ECO:0007669"/>
    <property type="project" value="UniProtKB-SubCell"/>
</dbReference>
<dbReference type="PANTHER" id="PTHR30330:SF3">
    <property type="entry name" value="TRANSCRIPTIONAL REGULATOR, LRP FAMILY"/>
    <property type="match status" value="1"/>
</dbReference>
<evidence type="ECO:0000256" key="1">
    <source>
        <dbReference type="ARBA" id="ARBA00004651"/>
    </source>
</evidence>
<dbReference type="EMBL" id="VTEW01000005">
    <property type="protein sequence ID" value="TYS81019.1"/>
    <property type="molecule type" value="Genomic_DNA"/>
</dbReference>
<feature type="transmembrane region" description="Helical" evidence="9">
    <location>
        <begin position="99"/>
        <end position="122"/>
    </location>
</feature>
<dbReference type="PRINTS" id="PR00175">
    <property type="entry name" value="NAALASMPORT"/>
</dbReference>
<keyword evidence="6 9" id="KW-0769">Symport</keyword>
<organism evidence="10 11">
    <name type="scientific">Rossellomorea aquimaris</name>
    <dbReference type="NCBI Taxonomy" id="189382"/>
    <lineage>
        <taxon>Bacteria</taxon>
        <taxon>Bacillati</taxon>
        <taxon>Bacillota</taxon>
        <taxon>Bacilli</taxon>
        <taxon>Bacillales</taxon>
        <taxon>Bacillaceae</taxon>
        <taxon>Rossellomorea</taxon>
    </lineage>
</organism>
<evidence type="ECO:0000313" key="10">
    <source>
        <dbReference type="EMBL" id="TYS81019.1"/>
    </source>
</evidence>
<dbReference type="Gene3D" id="1.20.1740.10">
    <property type="entry name" value="Amino acid/polyamine transporter I"/>
    <property type="match status" value="1"/>
</dbReference>
<name>A0A5D4U1C6_9BACI</name>
<feature type="transmembrane region" description="Helical" evidence="9">
    <location>
        <begin position="69"/>
        <end position="93"/>
    </location>
</feature>
<feature type="transmembrane region" description="Helical" evidence="9">
    <location>
        <begin position="143"/>
        <end position="161"/>
    </location>
</feature>
<dbReference type="Proteomes" id="UP000325054">
    <property type="component" value="Unassembled WGS sequence"/>
</dbReference>
<evidence type="ECO:0000256" key="4">
    <source>
        <dbReference type="ARBA" id="ARBA00022475"/>
    </source>
</evidence>
<dbReference type="PROSITE" id="PS00873">
    <property type="entry name" value="NA_ALANINE_SYMP"/>
    <property type="match status" value="1"/>
</dbReference>
<dbReference type="RefSeq" id="WP_148991379.1">
    <property type="nucleotide sequence ID" value="NZ_VTEW01000005.1"/>
</dbReference>
<evidence type="ECO:0000256" key="2">
    <source>
        <dbReference type="ARBA" id="ARBA00009261"/>
    </source>
</evidence>
<keyword evidence="4 9" id="KW-1003">Cell membrane</keyword>
<feature type="transmembrane region" description="Helical" evidence="9">
    <location>
        <begin position="347"/>
        <end position="374"/>
    </location>
</feature>
<dbReference type="OrthoDB" id="9804874at2"/>
<dbReference type="FunFam" id="1.20.1740.10:FF:000004">
    <property type="entry name" value="Sodium:alanine symporter family protein"/>
    <property type="match status" value="1"/>
</dbReference>
<reference evidence="10 11" key="1">
    <citation type="submission" date="2019-08" db="EMBL/GenBank/DDBJ databases">
        <title>Bacillus genomes from the desert of Cuatro Cienegas, Coahuila.</title>
        <authorList>
            <person name="Olmedo-Alvarez G."/>
        </authorList>
    </citation>
    <scope>NUCLEOTIDE SEQUENCE [LARGE SCALE GENOMIC DNA]</scope>
    <source>
        <strain evidence="10 11">CH451a_14T</strain>
    </source>
</reference>
<evidence type="ECO:0000256" key="8">
    <source>
        <dbReference type="ARBA" id="ARBA00023136"/>
    </source>
</evidence>
<dbReference type="Pfam" id="PF01235">
    <property type="entry name" value="Na_Ala_symp"/>
    <property type="match status" value="1"/>
</dbReference>
<dbReference type="PANTHER" id="PTHR30330">
    <property type="entry name" value="AGSS FAMILY TRANSPORTER, SODIUM-ALANINE"/>
    <property type="match status" value="1"/>
</dbReference>
<keyword evidence="7 9" id="KW-1133">Transmembrane helix</keyword>
<feature type="transmembrane region" description="Helical" evidence="9">
    <location>
        <begin position="410"/>
        <end position="432"/>
    </location>
</feature>
<evidence type="ECO:0000313" key="11">
    <source>
        <dbReference type="Proteomes" id="UP000325054"/>
    </source>
</evidence>
<keyword evidence="3 9" id="KW-0813">Transport</keyword>